<keyword evidence="2" id="KW-1185">Reference proteome</keyword>
<evidence type="ECO:0000313" key="1">
    <source>
        <dbReference type="EMBL" id="KAI3727408.1"/>
    </source>
</evidence>
<reference evidence="2" key="1">
    <citation type="journal article" date="2022" name="Mol. Ecol. Resour.">
        <title>The genomes of chicory, endive, great burdock and yacon provide insights into Asteraceae palaeo-polyploidization history and plant inulin production.</title>
        <authorList>
            <person name="Fan W."/>
            <person name="Wang S."/>
            <person name="Wang H."/>
            <person name="Wang A."/>
            <person name="Jiang F."/>
            <person name="Liu H."/>
            <person name="Zhao H."/>
            <person name="Xu D."/>
            <person name="Zhang Y."/>
        </authorList>
    </citation>
    <scope>NUCLEOTIDE SEQUENCE [LARGE SCALE GENOMIC DNA]</scope>
    <source>
        <strain evidence="2">cv. Yunnan</strain>
    </source>
</reference>
<proteinExistence type="predicted"/>
<organism evidence="1 2">
    <name type="scientific">Smallanthus sonchifolius</name>
    <dbReference type="NCBI Taxonomy" id="185202"/>
    <lineage>
        <taxon>Eukaryota</taxon>
        <taxon>Viridiplantae</taxon>
        <taxon>Streptophyta</taxon>
        <taxon>Embryophyta</taxon>
        <taxon>Tracheophyta</taxon>
        <taxon>Spermatophyta</taxon>
        <taxon>Magnoliopsida</taxon>
        <taxon>eudicotyledons</taxon>
        <taxon>Gunneridae</taxon>
        <taxon>Pentapetalae</taxon>
        <taxon>asterids</taxon>
        <taxon>campanulids</taxon>
        <taxon>Asterales</taxon>
        <taxon>Asteraceae</taxon>
        <taxon>Asteroideae</taxon>
        <taxon>Heliantheae alliance</taxon>
        <taxon>Millerieae</taxon>
        <taxon>Smallanthus</taxon>
    </lineage>
</organism>
<gene>
    <name evidence="1" type="ORF">L1987_67222</name>
</gene>
<sequence length="182" mass="20739">MPFRSLWHRYISCPGKAHWKAVKWILRYLNGSRTCDAIILGYSDSDFAKDLDKGRSIIGYAFSVFGSLVSWRASLQHIVTLSSIEAEYVALTEAIKECIWLRGFVTDLGMNVDRSVVMCDNNGALQLTKNQVYHNRTKHINVKLHFIRDVVKNKEVELEKVDTLENGADMFTKSKKKLGVTP</sequence>
<protein>
    <submittedName>
        <fullName evidence="1">Uncharacterized protein</fullName>
    </submittedName>
</protein>
<reference evidence="1 2" key="2">
    <citation type="journal article" date="2022" name="Mol. Ecol. Resour.">
        <title>The genomes of chicory, endive, great burdock and yacon provide insights into Asteraceae paleo-polyploidization history and plant inulin production.</title>
        <authorList>
            <person name="Fan W."/>
            <person name="Wang S."/>
            <person name="Wang H."/>
            <person name="Wang A."/>
            <person name="Jiang F."/>
            <person name="Liu H."/>
            <person name="Zhao H."/>
            <person name="Xu D."/>
            <person name="Zhang Y."/>
        </authorList>
    </citation>
    <scope>NUCLEOTIDE SEQUENCE [LARGE SCALE GENOMIC DNA]</scope>
    <source>
        <strain evidence="2">cv. Yunnan</strain>
        <tissue evidence="1">Leaves</tissue>
    </source>
</reference>
<accession>A0ACB9BZH7</accession>
<name>A0ACB9BZH7_9ASTR</name>
<dbReference type="EMBL" id="CM042039">
    <property type="protein sequence ID" value="KAI3727408.1"/>
    <property type="molecule type" value="Genomic_DNA"/>
</dbReference>
<evidence type="ECO:0000313" key="2">
    <source>
        <dbReference type="Proteomes" id="UP001056120"/>
    </source>
</evidence>
<comment type="caution">
    <text evidence="1">The sequence shown here is derived from an EMBL/GenBank/DDBJ whole genome shotgun (WGS) entry which is preliminary data.</text>
</comment>
<dbReference type="Proteomes" id="UP001056120">
    <property type="component" value="Linkage Group LG22"/>
</dbReference>